<sequence length="450" mass="49343">MTGRSNRRVSRRAVLAATGAAITGSILTPTVGATPPDEPILTTDGAQNDDVFTDGDDLERDDLDDPSDWTYLEHSPDEHTVYIWYRGDEYRADAERAAEHVTAAQNHVHKYLEPPADHETQYFLIPVDEYDRKPSSAGAQIHGAEDRVSGDVRVEMQTVPPSEHPHVTTTTGIDDVFLDAVISAYWRVPAHHAIYVRYNHSTDHEAVTPRWLRRGMERYIASTVQSDSAPYATGDARQAGEEIARTGTVDWDAVNNAAQEPYAYTVGLLAVEFMVEEWDYEPTLDVYLHGDTFDNSIEELLGVTRGEFNAAFIDYIENTYGTETPEQTPPGTPEQTPEQTPGEDPGQGTDEDPTTEQPGDWKTEIVPGNNADADTDPDDDDGFPWWVIGAGAGAGVTGGAAYYKYRDDDSDAPATDTPSDTDRVDDTAPDTDTDTGPDTDDPGSNNNPRS</sequence>
<feature type="region of interest" description="Disordered" evidence="1">
    <location>
        <begin position="404"/>
        <end position="450"/>
    </location>
</feature>
<proteinExistence type="predicted"/>
<dbReference type="PROSITE" id="PS51318">
    <property type="entry name" value="TAT"/>
    <property type="match status" value="1"/>
</dbReference>
<feature type="region of interest" description="Disordered" evidence="1">
    <location>
        <begin position="27"/>
        <end position="58"/>
    </location>
</feature>
<feature type="region of interest" description="Disordered" evidence="1">
    <location>
        <begin position="321"/>
        <end position="384"/>
    </location>
</feature>
<evidence type="ECO:0000256" key="1">
    <source>
        <dbReference type="SAM" id="MobiDB-lite"/>
    </source>
</evidence>
<feature type="compositionally biased region" description="Acidic residues" evidence="1">
    <location>
        <begin position="373"/>
        <end position="382"/>
    </location>
</feature>
<feature type="compositionally biased region" description="Low complexity" evidence="1">
    <location>
        <begin position="333"/>
        <end position="343"/>
    </location>
</feature>
<feature type="compositionally biased region" description="Acidic residues" evidence="1">
    <location>
        <begin position="427"/>
        <end position="441"/>
    </location>
</feature>
<evidence type="ECO:0000313" key="3">
    <source>
        <dbReference type="Proteomes" id="UP000216308"/>
    </source>
</evidence>
<gene>
    <name evidence="2" type="ORF">DJ70_07050</name>
</gene>
<dbReference type="AlphaFoldDB" id="A0A256IKB6"/>
<dbReference type="RefSeq" id="WP_094531440.1">
    <property type="nucleotide sequence ID" value="NZ_NHPJ01000072.1"/>
</dbReference>
<evidence type="ECO:0000313" key="2">
    <source>
        <dbReference type="EMBL" id="OYR56964.1"/>
    </source>
</evidence>
<comment type="caution">
    <text evidence="2">The sequence shown here is derived from an EMBL/GenBank/DDBJ whole genome shotgun (WGS) entry which is preliminary data.</text>
</comment>
<organism evidence="2 3">
    <name type="scientific">Halorubrum halodurans</name>
    <dbReference type="NCBI Taxonomy" id="1383851"/>
    <lineage>
        <taxon>Archaea</taxon>
        <taxon>Methanobacteriati</taxon>
        <taxon>Methanobacteriota</taxon>
        <taxon>Stenosarchaea group</taxon>
        <taxon>Halobacteria</taxon>
        <taxon>Halobacteriales</taxon>
        <taxon>Haloferacaceae</taxon>
        <taxon>Halorubrum</taxon>
    </lineage>
</organism>
<accession>A0A256IKB6</accession>
<protein>
    <submittedName>
        <fullName evidence="2">Uncharacterized protein</fullName>
    </submittedName>
</protein>
<dbReference type="EMBL" id="NHPJ01000072">
    <property type="protein sequence ID" value="OYR56964.1"/>
    <property type="molecule type" value="Genomic_DNA"/>
</dbReference>
<dbReference type="InterPro" id="IPR006311">
    <property type="entry name" value="TAT_signal"/>
</dbReference>
<name>A0A256IKB6_9EURY</name>
<reference evidence="2 3" key="1">
    <citation type="journal article" date="2014" name="Front. Microbiol.">
        <title>Population and genomic analysis of the genus Halorubrum.</title>
        <authorList>
            <person name="Fullmer M.S."/>
            <person name="Soucy S.M."/>
            <person name="Swithers K.S."/>
            <person name="Makkay A.M."/>
            <person name="Wheeler R."/>
            <person name="Ventosa A."/>
            <person name="Gogarten J.P."/>
            <person name="Papke R.T."/>
        </authorList>
    </citation>
    <scope>NUCLEOTIDE SEQUENCE [LARGE SCALE GENOMIC DNA]</scope>
    <source>
        <strain evidence="2 3">Cb34</strain>
    </source>
</reference>
<dbReference type="Proteomes" id="UP000216308">
    <property type="component" value="Unassembled WGS sequence"/>
</dbReference>
<keyword evidence="3" id="KW-1185">Reference proteome</keyword>